<feature type="transmembrane region" description="Helical" evidence="1">
    <location>
        <begin position="12"/>
        <end position="31"/>
    </location>
</feature>
<proteinExistence type="predicted"/>
<dbReference type="RefSeq" id="WP_211300443.1">
    <property type="nucleotide sequence ID" value="NZ_PJMW01000002.1"/>
</dbReference>
<keyword evidence="1" id="KW-0812">Transmembrane</keyword>
<keyword evidence="1" id="KW-0472">Membrane</keyword>
<dbReference type="Proteomes" id="UP000233766">
    <property type="component" value="Unassembled WGS sequence"/>
</dbReference>
<reference evidence="2 3" key="1">
    <citation type="submission" date="2017-12" db="EMBL/GenBank/DDBJ databases">
        <title>Sequencing the genomes of 1000 Actinobacteria strains.</title>
        <authorList>
            <person name="Klenk H.-P."/>
        </authorList>
    </citation>
    <scope>NUCLEOTIDE SEQUENCE [LARGE SCALE GENOMIC DNA]</scope>
    <source>
        <strain evidence="2 3">DSM 44489</strain>
    </source>
</reference>
<sequence>MNITWIRRTHRGLAVAFLAAVIITVLGLSLSGPEWVVYLPLIPLAGLFLSGALMFVLLVRVPRSSPVFGSSGGRVRQVHRWSAVIFVVAVVATVIALSQPEPIVWVSYLPLIPLATLFLSGSFMFVSPSVGSRRAQ</sequence>
<feature type="transmembrane region" description="Helical" evidence="1">
    <location>
        <begin position="80"/>
        <end position="97"/>
    </location>
</feature>
<dbReference type="AlphaFoldDB" id="A0A2N3VHU9"/>
<accession>A0A2N3VHU9</accession>
<evidence type="ECO:0000313" key="3">
    <source>
        <dbReference type="Proteomes" id="UP000233766"/>
    </source>
</evidence>
<keyword evidence="1" id="KW-1133">Transmembrane helix</keyword>
<comment type="caution">
    <text evidence="2">The sequence shown here is derived from an EMBL/GenBank/DDBJ whole genome shotgun (WGS) entry which is preliminary data.</text>
</comment>
<dbReference type="EMBL" id="PJMW01000002">
    <property type="protein sequence ID" value="PKV81202.1"/>
    <property type="molecule type" value="Genomic_DNA"/>
</dbReference>
<keyword evidence="3" id="KW-1185">Reference proteome</keyword>
<name>A0A2N3VHU9_9NOCA</name>
<protein>
    <submittedName>
        <fullName evidence="2">Uncharacterized protein</fullName>
    </submittedName>
</protein>
<feature type="transmembrane region" description="Helical" evidence="1">
    <location>
        <begin position="37"/>
        <end position="59"/>
    </location>
</feature>
<feature type="transmembrane region" description="Helical" evidence="1">
    <location>
        <begin position="103"/>
        <end position="126"/>
    </location>
</feature>
<organism evidence="2 3">
    <name type="scientific">Nocardia fluminea</name>
    <dbReference type="NCBI Taxonomy" id="134984"/>
    <lineage>
        <taxon>Bacteria</taxon>
        <taxon>Bacillati</taxon>
        <taxon>Actinomycetota</taxon>
        <taxon>Actinomycetes</taxon>
        <taxon>Mycobacteriales</taxon>
        <taxon>Nocardiaceae</taxon>
        <taxon>Nocardia</taxon>
    </lineage>
</organism>
<gene>
    <name evidence="2" type="ORF">ATK86_5665</name>
</gene>
<evidence type="ECO:0000313" key="2">
    <source>
        <dbReference type="EMBL" id="PKV81202.1"/>
    </source>
</evidence>
<evidence type="ECO:0000256" key="1">
    <source>
        <dbReference type="SAM" id="Phobius"/>
    </source>
</evidence>